<evidence type="ECO:0000256" key="11">
    <source>
        <dbReference type="ARBA" id="ARBA00022771"/>
    </source>
</evidence>
<accession>A0A017SQP8</accession>
<dbReference type="InterPro" id="IPR054477">
    <property type="entry name" value="LTN1_E3_ligase_6th"/>
</dbReference>
<dbReference type="GeneID" id="63693733"/>
<evidence type="ECO:0000256" key="7">
    <source>
        <dbReference type="ARBA" id="ARBA00022490"/>
    </source>
</evidence>
<dbReference type="RefSeq" id="XP_040642809.1">
    <property type="nucleotide sequence ID" value="XM_040778609.1"/>
</dbReference>
<dbReference type="InterPro" id="IPR039795">
    <property type="entry name" value="LTN1/Rkr1"/>
</dbReference>
<dbReference type="HOGENOM" id="CLU_000471_0_0_1"/>
<keyword evidence="7" id="KW-0963">Cytoplasm</keyword>
<evidence type="ECO:0000256" key="12">
    <source>
        <dbReference type="ARBA" id="ARBA00022786"/>
    </source>
</evidence>
<evidence type="ECO:0000256" key="9">
    <source>
        <dbReference type="ARBA" id="ARBA00022723"/>
    </source>
</evidence>
<dbReference type="InterPro" id="IPR054478">
    <property type="entry name" value="LTN1_UBC"/>
</dbReference>
<dbReference type="Pfam" id="PF23009">
    <property type="entry name" value="UBC_like"/>
    <property type="match status" value="1"/>
</dbReference>
<dbReference type="GO" id="GO:0043023">
    <property type="term" value="F:ribosomal large subunit binding"/>
    <property type="evidence" value="ECO:0007669"/>
    <property type="project" value="TreeGrafter"/>
</dbReference>
<dbReference type="UniPathway" id="UPA00143"/>
<dbReference type="GO" id="GO:0061630">
    <property type="term" value="F:ubiquitin protein ligase activity"/>
    <property type="evidence" value="ECO:0007669"/>
    <property type="project" value="UniProtKB-UniRule"/>
</dbReference>
<protein>
    <recommendedName>
        <fullName evidence="6 16">E3 ubiquitin-protein ligase listerin</fullName>
        <ecNumber evidence="5 16">2.3.2.27</ecNumber>
    </recommendedName>
    <alternativeName>
        <fullName evidence="16">RING-type E3 ubiquitin transferase listerin</fullName>
    </alternativeName>
</protein>
<dbReference type="InterPro" id="IPR001841">
    <property type="entry name" value="Znf_RING"/>
</dbReference>
<comment type="similarity">
    <text evidence="4 16">Belongs to the LTN1 family.</text>
</comment>
<name>A0A017SQP8_ASPRC</name>
<evidence type="ECO:0000256" key="8">
    <source>
        <dbReference type="ARBA" id="ARBA00022679"/>
    </source>
</evidence>
<dbReference type="GO" id="GO:1990116">
    <property type="term" value="P:ribosome-associated ubiquitin-dependent protein catabolic process"/>
    <property type="evidence" value="ECO:0007669"/>
    <property type="project" value="UniProtKB-UniRule"/>
</dbReference>
<reference evidence="20" key="1">
    <citation type="journal article" date="2014" name="Nat. Commun.">
        <title>Genomic adaptations of the halophilic Dead Sea filamentous fungus Eurotium rubrum.</title>
        <authorList>
            <person name="Kis-Papo T."/>
            <person name="Weig A.R."/>
            <person name="Riley R."/>
            <person name="Persoh D."/>
            <person name="Salamov A."/>
            <person name="Sun H."/>
            <person name="Lipzen A."/>
            <person name="Wasser S.P."/>
            <person name="Rambold G."/>
            <person name="Grigoriev I.V."/>
            <person name="Nevo E."/>
        </authorList>
    </citation>
    <scope>NUCLEOTIDE SEQUENCE [LARGE SCALE GENOMIC DNA]</scope>
    <source>
        <strain evidence="20">CBS 135680</strain>
    </source>
</reference>
<evidence type="ECO:0000256" key="2">
    <source>
        <dbReference type="ARBA" id="ARBA00004514"/>
    </source>
</evidence>
<evidence type="ECO:0000313" key="20">
    <source>
        <dbReference type="Proteomes" id="UP000019804"/>
    </source>
</evidence>
<sequence>MSKKFKSQASSSRAAASTFGSFGGFSSTSGAGREPSSLTYVAEPPDLSRISEPQLAIAFKNFLKKDEVTRTKSLDDLNDYISSVEARSGTLDDGFLEAWIKIYPRASIDLSRRARQLSHTIQGTVASLVGKRIARYLPKVIGAWIAGLYDNDRPVQRSAVESFTRVFTTDEKRIGVWKIYQSSILEFVDDVILQQTPQTLSDERTVKSDDAQAKYARVAATAILLLNRIIGNTPREELEKDLPAIEILLSSKSLWSLCSNEDAFVRRSLYALLRSAVARIPEELDWKIISTALIGKSLSIAQVGASTELSESLLQSTSARSQLWTEDYAGKTSPTKRLLQYIQKGSQSGQSSFWPNLYHLLQAVPLKTLADIRPETTTENGIGLSSAIALLEAFQEGLNSREEPRQNQAAGWKSYINTGIWLAKIIPEAERTKLVQERLSPILVQHVQADPNQSRWSLPSQMAQSVCADYIVTLTKDGYENELHLLWTGLSDSLLESVKLSSPEQSKDFQASQDAICTQAQRLLGLESATLMRVSATKYETGVSKVFETTNLPLLDSCLHVFRTRNGKPYGAAAVVEESVRHIPQIARQSKELLKFVQDDAPELLFSPSADRIITIILSCRSWHGYGSSFEKIIEQVIQLEPEQSNALVLQRLLATLDFKDIGDKSGLNLLIMRALDRACKGSGFHWPIVIAVLQNPTSHGELTDSIFLSIIDSLSAEDRVVDTLDGLSQIAMSVPAAIVKFQSGANGSKLAGKLLFLSESGDEEVGDLAESLTNTLKETVMGETSNKSNIEILQHNFDHVNEESLSIESLLSIAEELLQNLTPEEANQTTKSVLPSAQSWEKALEPFLQLPPRSSTAITNPIGGTIHLIDRELPESFWEQYNSISRDASHCSAAFRLSYFTTKILSSFAVTEHLGAKEFEVLFYNLPLAIQLVEDDLNIEKCNGITGIQLAEQREEYLEIVKEGREVIYEWIQSNTQIGDETVSSRVITSWISKLEKLDSSSPVNYRIGEAFVKVMAGADSSKTNKWPEDVTQLCRDTRTANAIRSAAWMGVLRQAVVSNPAGTRLCNELVADSTGLKVEDERKDGLRKLVLLNLLFAEGQSVASSIPTQRLVFLVKHLMSCLQSEIKSQGLKAEIMRTLTFVLPCLSEIYGSHWEDSMEILSSTWRETGGGDESLPVLKTSYRLFACLKLIVDNEESNDDVKDAWSDRKTTLFNNLTSTLRKFDSSTTFHKPRDVTVELLCSLLNTIPIKSLEHVNKIFPLLTAQSRTVQRAAYIVLHRYIPEVQEQVSFDVALSKSTARLPLELLSLLLEAPTMESINNSDGEDKMWTGIRSYLLSWKVVFDHFTNASFALQENYVTNIKENDSLIPLLEFIFDFLQKSHGKIVDASKFDIRTFEPDQAETAEKETQWLLIHLYFLCLRHLANMTKNWWIDAKKRIKGPVEAWTEKYISPLIIEDSLRGVSDWVSTQDPNEERALAVKISPKTAEIIASIEVDEESPPVAISLSLPPAYPLQPALVVSRSRVLVDERKWKSWLLTIQGVIMFANGNLEDGLMAFRRNVQGALKGQSECAICYSVISTDMQTPNKRCATCKNTFHSVCLFRWFKSSNQSTCPLCRNNFVYV</sequence>
<dbReference type="InterPro" id="IPR016024">
    <property type="entry name" value="ARM-type_fold"/>
</dbReference>
<dbReference type="PROSITE" id="PS50089">
    <property type="entry name" value="ZF_RING_2"/>
    <property type="match status" value="1"/>
</dbReference>
<comment type="catalytic activity">
    <reaction evidence="1 16">
        <text>S-ubiquitinyl-[E2 ubiquitin-conjugating enzyme]-L-cysteine + [acceptor protein]-L-lysine = [E2 ubiquitin-conjugating enzyme]-L-cysteine + N(6)-ubiquitinyl-[acceptor protein]-L-lysine.</text>
        <dbReference type="EC" id="2.3.2.27"/>
    </reaction>
</comment>
<evidence type="ECO:0000256" key="16">
    <source>
        <dbReference type="RuleBase" id="RU367090"/>
    </source>
</evidence>
<keyword evidence="11 15" id="KW-0863">Zinc-finger</keyword>
<evidence type="ECO:0000256" key="1">
    <source>
        <dbReference type="ARBA" id="ARBA00000900"/>
    </source>
</evidence>
<evidence type="ECO:0000256" key="3">
    <source>
        <dbReference type="ARBA" id="ARBA00004906"/>
    </source>
</evidence>
<dbReference type="EMBL" id="KK088412">
    <property type="protein sequence ID" value="EYE99121.1"/>
    <property type="molecule type" value="Genomic_DNA"/>
</dbReference>
<feature type="region of interest" description="Disordered" evidence="17">
    <location>
        <begin position="1"/>
        <end position="22"/>
    </location>
</feature>
<dbReference type="Pfam" id="PF22999">
    <property type="entry name" value="LTN1_E3_ligase_6th"/>
    <property type="match status" value="1"/>
</dbReference>
<keyword evidence="9 16" id="KW-0479">Metal-binding</keyword>
<dbReference type="Pfam" id="PF13639">
    <property type="entry name" value="zf-RING_2"/>
    <property type="match status" value="1"/>
</dbReference>
<keyword evidence="10" id="KW-0677">Repeat</keyword>
<dbReference type="SMART" id="SM00184">
    <property type="entry name" value="RING"/>
    <property type="match status" value="1"/>
</dbReference>
<organism evidence="19 20">
    <name type="scientific">Aspergillus ruber (strain CBS 135680)</name>
    <dbReference type="NCBI Taxonomy" id="1388766"/>
    <lineage>
        <taxon>Eukaryota</taxon>
        <taxon>Fungi</taxon>
        <taxon>Dikarya</taxon>
        <taxon>Ascomycota</taxon>
        <taxon>Pezizomycotina</taxon>
        <taxon>Eurotiomycetes</taxon>
        <taxon>Eurotiomycetidae</taxon>
        <taxon>Eurotiales</taxon>
        <taxon>Aspergillaceae</taxon>
        <taxon>Aspergillus</taxon>
        <taxon>Aspergillus subgen. Aspergillus</taxon>
    </lineage>
</organism>
<comment type="function">
    <text evidence="16">E3 ubiquitin-protein ligase. Component of the ribosome quality control complex (RQC), a ribosome-associated complex that mediates ubiquitination and extraction of incompletely synthesized nascent chains for proteasomal degradation.</text>
</comment>
<evidence type="ECO:0000256" key="6">
    <source>
        <dbReference type="ARBA" id="ARBA00017157"/>
    </source>
</evidence>
<dbReference type="InterPro" id="IPR011989">
    <property type="entry name" value="ARM-like"/>
</dbReference>
<evidence type="ECO:0000259" key="18">
    <source>
        <dbReference type="PROSITE" id="PS50089"/>
    </source>
</evidence>
<keyword evidence="13 16" id="KW-0862">Zinc</keyword>
<dbReference type="OrthoDB" id="6108at2759"/>
<dbReference type="GO" id="GO:0016567">
    <property type="term" value="P:protein ubiquitination"/>
    <property type="evidence" value="ECO:0007669"/>
    <property type="project" value="UniProtKB-UniPathway"/>
</dbReference>
<dbReference type="SMART" id="SM00744">
    <property type="entry name" value="RINGv"/>
    <property type="match status" value="1"/>
</dbReference>
<dbReference type="FunFam" id="1.25.10.10:FF:000641">
    <property type="entry name" value="RING zinc finger protein-like protein"/>
    <property type="match status" value="1"/>
</dbReference>
<dbReference type="Gene3D" id="3.30.40.10">
    <property type="entry name" value="Zinc/RING finger domain, C3HC4 (zinc finger)"/>
    <property type="match status" value="1"/>
</dbReference>
<comment type="function">
    <text evidence="14">E3 ubiquitin-protein ligase component of the ribosome quality control complex (RQC), a ribosome-associated complex that mediates ubiquitination and extraction of incompletely synthesized nascent chains for proteasomal degradation. Mediates ubiquitination of proteins derived from mRNAs lacking stop codons (non-stop proteins) and other translation arrest products induced by poly-lysine sequences and tandem rare codons. Ubiquitination leads to CDC48 recruitment for extraction and degradation of the incomplete translation product. May indirectly play a role in chromatin function and transcription.</text>
</comment>
<dbReference type="PANTHER" id="PTHR12389:SF0">
    <property type="entry name" value="E3 UBIQUITIN-PROTEIN LIGASE LISTERIN"/>
    <property type="match status" value="1"/>
</dbReference>
<dbReference type="GO" id="GO:0072344">
    <property type="term" value="P:rescue of stalled ribosome"/>
    <property type="evidence" value="ECO:0007669"/>
    <property type="project" value="UniProtKB-UniRule"/>
</dbReference>
<feature type="compositionally biased region" description="Low complexity" evidence="17">
    <location>
        <begin position="9"/>
        <end position="22"/>
    </location>
</feature>
<gene>
    <name evidence="19" type="ORF">EURHEDRAFT_374194</name>
</gene>
<dbReference type="SUPFAM" id="SSF48371">
    <property type="entry name" value="ARM repeat"/>
    <property type="match status" value="1"/>
</dbReference>
<dbReference type="GO" id="GO:0008270">
    <property type="term" value="F:zinc ion binding"/>
    <property type="evidence" value="ECO:0007669"/>
    <property type="project" value="UniProtKB-KW"/>
</dbReference>
<dbReference type="InterPro" id="IPR011016">
    <property type="entry name" value="Znf_RING-CH"/>
</dbReference>
<evidence type="ECO:0000256" key="10">
    <source>
        <dbReference type="ARBA" id="ARBA00022737"/>
    </source>
</evidence>
<evidence type="ECO:0000256" key="5">
    <source>
        <dbReference type="ARBA" id="ARBA00012483"/>
    </source>
</evidence>
<keyword evidence="20" id="KW-1185">Reference proteome</keyword>
<dbReference type="InterPro" id="IPR054476">
    <property type="entry name" value="Ltn1_N"/>
</dbReference>
<comment type="subcellular location">
    <subcellularLocation>
        <location evidence="2">Cytoplasm</location>
        <location evidence="2">Cytosol</location>
    </subcellularLocation>
</comment>
<dbReference type="Proteomes" id="UP000019804">
    <property type="component" value="Unassembled WGS sequence"/>
</dbReference>
<proteinExistence type="inferred from homology"/>
<feature type="domain" description="RING-type" evidence="18">
    <location>
        <begin position="1571"/>
        <end position="1617"/>
    </location>
</feature>
<dbReference type="InterPro" id="IPR039804">
    <property type="entry name" value="RING-CH-C4HC3_LTN1"/>
</dbReference>
<comment type="subunit">
    <text evidence="16">Component of the ribosome quality control complex (RQC).</text>
</comment>
<dbReference type="SMART" id="SM01197">
    <property type="entry name" value="FANCL_C"/>
    <property type="match status" value="1"/>
</dbReference>
<dbReference type="STRING" id="1388766.A0A017SQP8"/>
<dbReference type="InterPro" id="IPR013083">
    <property type="entry name" value="Znf_RING/FYVE/PHD"/>
</dbReference>
<evidence type="ECO:0000256" key="14">
    <source>
        <dbReference type="ARBA" id="ARBA00055150"/>
    </source>
</evidence>
<dbReference type="EC" id="2.3.2.27" evidence="5 16"/>
<evidence type="ECO:0000256" key="13">
    <source>
        <dbReference type="ARBA" id="ARBA00022833"/>
    </source>
</evidence>
<dbReference type="FunFam" id="3.30.40.10:FF:000038">
    <property type="entry name" value="E3 ubiquitin-protein ligase listerin"/>
    <property type="match status" value="1"/>
</dbReference>
<keyword evidence="12 16" id="KW-0833">Ubl conjugation pathway</keyword>
<comment type="pathway">
    <text evidence="3 16">Protein modification; protein ubiquitination.</text>
</comment>
<evidence type="ECO:0000256" key="4">
    <source>
        <dbReference type="ARBA" id="ARBA00007997"/>
    </source>
</evidence>
<dbReference type="Pfam" id="PF22958">
    <property type="entry name" value="Ltn1_1st"/>
    <property type="match status" value="1"/>
</dbReference>
<dbReference type="GO" id="GO:1990112">
    <property type="term" value="C:RQC complex"/>
    <property type="evidence" value="ECO:0007669"/>
    <property type="project" value="UniProtKB-UniRule"/>
</dbReference>
<evidence type="ECO:0000256" key="17">
    <source>
        <dbReference type="SAM" id="MobiDB-lite"/>
    </source>
</evidence>
<evidence type="ECO:0000313" key="19">
    <source>
        <dbReference type="EMBL" id="EYE99121.1"/>
    </source>
</evidence>
<dbReference type="Gene3D" id="1.25.10.10">
    <property type="entry name" value="Leucine-rich Repeat Variant"/>
    <property type="match status" value="1"/>
</dbReference>
<dbReference type="SUPFAM" id="SSF57850">
    <property type="entry name" value="RING/U-box"/>
    <property type="match status" value="1"/>
</dbReference>
<dbReference type="GO" id="GO:0005829">
    <property type="term" value="C:cytosol"/>
    <property type="evidence" value="ECO:0007669"/>
    <property type="project" value="UniProtKB-SubCell"/>
</dbReference>
<dbReference type="PANTHER" id="PTHR12389">
    <property type="entry name" value="ZINC FINGER PROTEIN 294"/>
    <property type="match status" value="1"/>
</dbReference>
<evidence type="ECO:0000256" key="15">
    <source>
        <dbReference type="PROSITE-ProRule" id="PRU00175"/>
    </source>
</evidence>
<keyword evidence="8 16" id="KW-0808">Transferase</keyword>
<dbReference type="CDD" id="cd16491">
    <property type="entry name" value="RING-CH-C4HC3_LTN1"/>
    <property type="match status" value="1"/>
</dbReference>